<comment type="caution">
    <text evidence="1">The sequence shown here is derived from an EMBL/GenBank/DDBJ whole genome shotgun (WGS) entry which is preliminary data.</text>
</comment>
<sequence>MTIWEVWERVEEIYEEIFNTNEEKISRQWINVCRLKKDTGLDVQINRIFGVEYLQEKWIIAFGGQDIRQAQRLLKYMMLFIIFGSHMADTNYLFDNGHLAEFFEKSPADENRLRAFNICFGESADWQRIKAKVSKIRRQLP</sequence>
<gene>
    <name evidence="1" type="ORF">A2649_03795</name>
</gene>
<dbReference type="STRING" id="1802661.A2649_03795"/>
<organism evidence="1 2">
    <name type="scientific">Candidatus Yanofskybacteria bacterium RIFCSPHIGHO2_01_FULL_41_26</name>
    <dbReference type="NCBI Taxonomy" id="1802661"/>
    <lineage>
        <taxon>Bacteria</taxon>
        <taxon>Candidatus Yanofskyibacteriota</taxon>
    </lineage>
</organism>
<accession>A0A1F8EEF0</accession>
<dbReference type="AlphaFoldDB" id="A0A1F8EEF0"/>
<name>A0A1F8EEF0_9BACT</name>
<dbReference type="EMBL" id="MGJB01000001">
    <property type="protein sequence ID" value="OGM99236.1"/>
    <property type="molecule type" value="Genomic_DNA"/>
</dbReference>
<evidence type="ECO:0000313" key="1">
    <source>
        <dbReference type="EMBL" id="OGM99236.1"/>
    </source>
</evidence>
<proteinExistence type="predicted"/>
<evidence type="ECO:0000313" key="2">
    <source>
        <dbReference type="Proteomes" id="UP000176893"/>
    </source>
</evidence>
<dbReference type="Proteomes" id="UP000176893">
    <property type="component" value="Unassembled WGS sequence"/>
</dbReference>
<protein>
    <submittedName>
        <fullName evidence="1">Uncharacterized protein</fullName>
    </submittedName>
</protein>
<reference evidence="1 2" key="1">
    <citation type="journal article" date="2016" name="Nat. Commun.">
        <title>Thousands of microbial genomes shed light on interconnected biogeochemical processes in an aquifer system.</title>
        <authorList>
            <person name="Anantharaman K."/>
            <person name="Brown C.T."/>
            <person name="Hug L.A."/>
            <person name="Sharon I."/>
            <person name="Castelle C.J."/>
            <person name="Probst A.J."/>
            <person name="Thomas B.C."/>
            <person name="Singh A."/>
            <person name="Wilkins M.J."/>
            <person name="Karaoz U."/>
            <person name="Brodie E.L."/>
            <person name="Williams K.H."/>
            <person name="Hubbard S.S."/>
            <person name="Banfield J.F."/>
        </authorList>
    </citation>
    <scope>NUCLEOTIDE SEQUENCE [LARGE SCALE GENOMIC DNA]</scope>
</reference>